<dbReference type="SUPFAM" id="SSF69572">
    <property type="entry name" value="Activating enzymes of the ubiquitin-like proteins"/>
    <property type="match status" value="1"/>
</dbReference>
<dbReference type="AlphaFoldDB" id="A0A2T0MZN4"/>
<sequence length="393" mass="42900">MAGHPANQTTDAEPAADGNPRIKEIYPRYRLDDRRFRIGAQLGITAEFDDAGGEVWDLAESLDGRPVPEVVAAVRRRHPHLSVSDVLDGIATLDHEGFVESATPGGHTEDDFDARLLPNIRYFSRFEGIAGNRYRAQQRLQDSTVLLLGLGGAGSNFLTLLSGVGVGRVIVADHDSVEAANLGRQLLYREKDIGVPKATAAADALEQMNSRVEVRPHVRKVDSAEDVTDLLDGVDLVICAIDEPPFIAQRRVNAACVARNVPCVYGLSQVTRGRVFTVVPGVSGCFDCLNINYSQKDPVFVAQFGFMRSGWEAPSIAYAPALFQLSAVAVDEAVRVLTGYAPPRSVGVQFEIDYEEGTAFHLNDWPRLPELCPTCGTGTESDWEVFREYREGA</sequence>
<evidence type="ECO:0000313" key="4">
    <source>
        <dbReference type="Proteomes" id="UP000238312"/>
    </source>
</evidence>
<dbReference type="OrthoDB" id="9204719at2"/>
<protein>
    <submittedName>
        <fullName evidence="3">Molybdopterin/thiamine biosynthesis adenylyltransferase</fullName>
    </submittedName>
</protein>
<name>A0A2T0MZN4_9ACTN</name>
<accession>A0A2T0MZN4</accession>
<keyword evidence="3" id="KW-0548">Nucleotidyltransferase</keyword>
<dbReference type="GO" id="GO:0005737">
    <property type="term" value="C:cytoplasm"/>
    <property type="evidence" value="ECO:0007669"/>
    <property type="project" value="TreeGrafter"/>
</dbReference>
<dbReference type="GO" id="GO:0016779">
    <property type="term" value="F:nucleotidyltransferase activity"/>
    <property type="evidence" value="ECO:0007669"/>
    <property type="project" value="UniProtKB-KW"/>
</dbReference>
<dbReference type="InterPro" id="IPR000594">
    <property type="entry name" value="ThiF_NAD_FAD-bd"/>
</dbReference>
<dbReference type="Gene3D" id="3.40.50.720">
    <property type="entry name" value="NAD(P)-binding Rossmann-like Domain"/>
    <property type="match status" value="1"/>
</dbReference>
<dbReference type="EMBL" id="PVNG01000008">
    <property type="protein sequence ID" value="PRX64880.1"/>
    <property type="molecule type" value="Genomic_DNA"/>
</dbReference>
<dbReference type="InterPro" id="IPR045886">
    <property type="entry name" value="ThiF/MoeB/HesA"/>
</dbReference>
<dbReference type="GO" id="GO:0004792">
    <property type="term" value="F:thiosulfate-cyanide sulfurtransferase activity"/>
    <property type="evidence" value="ECO:0007669"/>
    <property type="project" value="TreeGrafter"/>
</dbReference>
<dbReference type="Proteomes" id="UP000238312">
    <property type="component" value="Unassembled WGS sequence"/>
</dbReference>
<dbReference type="InterPro" id="IPR035985">
    <property type="entry name" value="Ubiquitin-activating_enz"/>
</dbReference>
<keyword evidence="3" id="KW-0808">Transferase</keyword>
<comment type="caution">
    <text evidence="3">The sequence shown here is derived from an EMBL/GenBank/DDBJ whole genome shotgun (WGS) entry which is preliminary data.</text>
</comment>
<dbReference type="PANTHER" id="PTHR10953:SF102">
    <property type="entry name" value="ADENYLYLTRANSFERASE AND SULFURTRANSFERASE MOCS3"/>
    <property type="match status" value="1"/>
</dbReference>
<dbReference type="Pfam" id="PF00899">
    <property type="entry name" value="ThiF"/>
    <property type="match status" value="1"/>
</dbReference>
<reference evidence="3 4" key="1">
    <citation type="submission" date="2018-03" db="EMBL/GenBank/DDBJ databases">
        <title>Genomic Encyclopedia of Type Strains, Phase III (KMG-III): the genomes of soil and plant-associated and newly described type strains.</title>
        <authorList>
            <person name="Whitman W."/>
        </authorList>
    </citation>
    <scope>NUCLEOTIDE SEQUENCE [LARGE SCALE GENOMIC DNA]</scope>
    <source>
        <strain evidence="3 4">CGMCC 4.7104</strain>
    </source>
</reference>
<evidence type="ECO:0000259" key="2">
    <source>
        <dbReference type="Pfam" id="PF00899"/>
    </source>
</evidence>
<feature type="domain" description="THIF-type NAD/FAD binding fold" evidence="2">
    <location>
        <begin position="134"/>
        <end position="358"/>
    </location>
</feature>
<evidence type="ECO:0000256" key="1">
    <source>
        <dbReference type="SAM" id="MobiDB-lite"/>
    </source>
</evidence>
<organism evidence="3 4">
    <name type="scientific">Nonomuraea fuscirosea</name>
    <dbReference type="NCBI Taxonomy" id="1291556"/>
    <lineage>
        <taxon>Bacteria</taxon>
        <taxon>Bacillati</taxon>
        <taxon>Actinomycetota</taxon>
        <taxon>Actinomycetes</taxon>
        <taxon>Streptosporangiales</taxon>
        <taxon>Streptosporangiaceae</taxon>
        <taxon>Nonomuraea</taxon>
    </lineage>
</organism>
<feature type="compositionally biased region" description="Polar residues" evidence="1">
    <location>
        <begin position="1"/>
        <end position="11"/>
    </location>
</feature>
<evidence type="ECO:0000313" key="3">
    <source>
        <dbReference type="EMBL" id="PRX64880.1"/>
    </source>
</evidence>
<dbReference type="GO" id="GO:0008641">
    <property type="term" value="F:ubiquitin-like modifier activating enzyme activity"/>
    <property type="evidence" value="ECO:0007669"/>
    <property type="project" value="InterPro"/>
</dbReference>
<feature type="region of interest" description="Disordered" evidence="1">
    <location>
        <begin position="1"/>
        <end position="21"/>
    </location>
</feature>
<proteinExistence type="predicted"/>
<dbReference type="RefSeq" id="WP_106241570.1">
    <property type="nucleotide sequence ID" value="NZ_PVNG01000008.1"/>
</dbReference>
<keyword evidence="4" id="KW-1185">Reference proteome</keyword>
<dbReference type="PANTHER" id="PTHR10953">
    <property type="entry name" value="UBIQUITIN-ACTIVATING ENZYME E1"/>
    <property type="match status" value="1"/>
</dbReference>
<gene>
    <name evidence="3" type="ORF">B0I32_108241</name>
</gene>